<dbReference type="EMBL" id="LZYO01000197">
    <property type="protein sequence ID" value="ODH26184.1"/>
    <property type="molecule type" value="Genomic_DNA"/>
</dbReference>
<gene>
    <name evidence="3" type="ORF">ACO22_04775</name>
</gene>
<dbReference type="Proteomes" id="UP000242814">
    <property type="component" value="Unassembled WGS sequence"/>
</dbReference>
<evidence type="ECO:0000313" key="3">
    <source>
        <dbReference type="EMBL" id="ODH26184.1"/>
    </source>
</evidence>
<dbReference type="AlphaFoldDB" id="A0A1D2JCA8"/>
<evidence type="ECO:0000256" key="2">
    <source>
        <dbReference type="SAM" id="MobiDB-lite"/>
    </source>
</evidence>
<evidence type="ECO:0000256" key="1">
    <source>
        <dbReference type="SAM" id="Coils"/>
    </source>
</evidence>
<protein>
    <submittedName>
        <fullName evidence="3">Uncharacterized protein</fullName>
    </submittedName>
</protein>
<comment type="caution">
    <text evidence="3">The sequence shown here is derived from an EMBL/GenBank/DDBJ whole genome shotgun (WGS) entry which is preliminary data.</text>
</comment>
<feature type="compositionally biased region" description="Low complexity" evidence="2">
    <location>
        <begin position="243"/>
        <end position="258"/>
    </location>
</feature>
<sequence>MPNLHSPMDEQSTFGSPAPKNSAQQHTPLQTPQQQQHSHKKDDWPLDRLAELYVIRLQNSRLNWDEFQEKFYPNYHTRVRFKFYEARKLADKNELPNISSVNLPSNMQPRIRKSRYSLEKLYTESELEDFDTESEGGDLPYQTENTSAGPDLNPPSTLASKPKPKPVSAPSSTSARKSLGTATATSMSIGPEKRPTKRPRISTSSRPTTPLTGSDAATNRSRKPSSSSGPVGTNQPPVPTAFPAPTSIPVSAAASAPAPLHPLPPTGTPGTTPGATPISSNDVGSKIRFDRVNFADWTYIYNLAKSCPAERERADTLAIRERDQLRLIAEMENRMAEMEAELEEMRKRVEMQQAAATVSVACAPDLVDGEPLALRVGGQGSSSSSLALLVPCPGLSGLSSNSTTAAAARQVSLALKSRAGELRVLFDELWKASLKFIPPFQLEEMGMQRFSEGVVGKIGEIEKIAEEVGKVGKGAEVDTAGGSGNRSGSDSMSVADRERRFGSECKDEN</sequence>
<organism evidence="3 4">
    <name type="scientific">Paracoccidioides brasiliensis</name>
    <dbReference type="NCBI Taxonomy" id="121759"/>
    <lineage>
        <taxon>Eukaryota</taxon>
        <taxon>Fungi</taxon>
        <taxon>Dikarya</taxon>
        <taxon>Ascomycota</taxon>
        <taxon>Pezizomycotina</taxon>
        <taxon>Eurotiomycetes</taxon>
        <taxon>Eurotiomycetidae</taxon>
        <taxon>Onygenales</taxon>
        <taxon>Ajellomycetaceae</taxon>
        <taxon>Paracoccidioides</taxon>
    </lineage>
</organism>
<feature type="compositionally biased region" description="Acidic residues" evidence="2">
    <location>
        <begin position="126"/>
        <end position="136"/>
    </location>
</feature>
<feature type="compositionally biased region" description="Basic and acidic residues" evidence="2">
    <location>
        <begin position="495"/>
        <end position="509"/>
    </location>
</feature>
<feature type="compositionally biased region" description="Polar residues" evidence="2">
    <location>
        <begin position="142"/>
        <end position="158"/>
    </location>
</feature>
<feature type="compositionally biased region" description="Polar residues" evidence="2">
    <location>
        <begin position="201"/>
        <end position="235"/>
    </location>
</feature>
<dbReference type="VEuPathDB" id="FungiDB:PABG_11774"/>
<feature type="compositionally biased region" description="Low complexity" evidence="2">
    <location>
        <begin position="268"/>
        <end position="280"/>
    </location>
</feature>
<dbReference type="VEuPathDB" id="FungiDB:PADG_00248"/>
<proteinExistence type="predicted"/>
<feature type="region of interest" description="Disordered" evidence="2">
    <location>
        <begin position="126"/>
        <end position="283"/>
    </location>
</feature>
<feature type="region of interest" description="Disordered" evidence="2">
    <location>
        <begin position="1"/>
        <end position="42"/>
    </location>
</feature>
<name>A0A1D2JCA8_PARBR</name>
<feature type="region of interest" description="Disordered" evidence="2">
    <location>
        <begin position="472"/>
        <end position="509"/>
    </location>
</feature>
<feature type="coiled-coil region" evidence="1">
    <location>
        <begin position="321"/>
        <end position="355"/>
    </location>
</feature>
<keyword evidence="1" id="KW-0175">Coiled coil</keyword>
<feature type="compositionally biased region" description="Low complexity" evidence="2">
    <location>
        <begin position="24"/>
        <end position="36"/>
    </location>
</feature>
<evidence type="ECO:0000313" key="4">
    <source>
        <dbReference type="Proteomes" id="UP000242814"/>
    </source>
</evidence>
<dbReference type="OrthoDB" id="4188295at2759"/>
<feature type="compositionally biased region" description="Low complexity" evidence="2">
    <location>
        <begin position="166"/>
        <end position="175"/>
    </location>
</feature>
<accession>A0A1D2JCA8</accession>
<reference evidence="3 4" key="1">
    <citation type="submission" date="2016-06" db="EMBL/GenBank/DDBJ databases">
        <authorList>
            <person name="Kjaerup R.B."/>
            <person name="Dalgaard T.S."/>
            <person name="Juul-Madsen H.R."/>
        </authorList>
    </citation>
    <scope>NUCLEOTIDE SEQUENCE [LARGE SCALE GENOMIC DNA]</scope>
    <source>
        <strain evidence="3 4">Pb300</strain>
    </source>
</reference>
<feature type="compositionally biased region" description="Polar residues" evidence="2">
    <location>
        <begin position="9"/>
        <end position="23"/>
    </location>
</feature>